<feature type="signal peptide" evidence="13">
    <location>
        <begin position="1"/>
        <end position="22"/>
    </location>
</feature>
<dbReference type="GO" id="GO:0012505">
    <property type="term" value="C:endomembrane system"/>
    <property type="evidence" value="ECO:0007669"/>
    <property type="project" value="UniProtKB-SubCell"/>
</dbReference>
<dbReference type="GO" id="GO:0008496">
    <property type="term" value="F:mannan endo-1,6-alpha-mannosidase activity"/>
    <property type="evidence" value="ECO:0007669"/>
    <property type="project" value="UniProtKB-UniRule"/>
</dbReference>
<evidence type="ECO:0000256" key="4">
    <source>
        <dbReference type="ARBA" id="ARBA00012350"/>
    </source>
</evidence>
<evidence type="ECO:0000313" key="14">
    <source>
        <dbReference type="EMBL" id="KAF3222074.1"/>
    </source>
</evidence>
<keyword evidence="7 12" id="KW-0472">Membrane</keyword>
<feature type="transmembrane region" description="Helical" evidence="12">
    <location>
        <begin position="452"/>
        <end position="473"/>
    </location>
</feature>
<keyword evidence="12" id="KW-0812">Transmembrane</keyword>
<dbReference type="SUPFAM" id="SSF48208">
    <property type="entry name" value="Six-hairpin glycosidases"/>
    <property type="match status" value="1"/>
</dbReference>
<keyword evidence="9 10" id="KW-0326">Glycosidase</keyword>
<organism evidence="14 15">
    <name type="scientific">Orbilia oligospora</name>
    <name type="common">Nematode-trapping fungus</name>
    <name type="synonym">Arthrobotrys oligospora</name>
    <dbReference type="NCBI Taxonomy" id="2813651"/>
    <lineage>
        <taxon>Eukaryota</taxon>
        <taxon>Fungi</taxon>
        <taxon>Dikarya</taxon>
        <taxon>Ascomycota</taxon>
        <taxon>Pezizomycotina</taxon>
        <taxon>Orbiliomycetes</taxon>
        <taxon>Orbiliales</taxon>
        <taxon>Orbiliaceae</taxon>
        <taxon>Orbilia</taxon>
    </lineage>
</organism>
<gene>
    <name evidence="14" type="primary">DCW1_4</name>
    <name evidence="14" type="ORF">TWF106_005853</name>
</gene>
<evidence type="ECO:0000256" key="2">
    <source>
        <dbReference type="ARBA" id="ARBA00004308"/>
    </source>
</evidence>
<dbReference type="Gene3D" id="1.50.10.20">
    <property type="match status" value="1"/>
</dbReference>
<comment type="similarity">
    <text evidence="3 10">Belongs to the glycosyl hydrolase 76 family.</text>
</comment>
<dbReference type="Proteomes" id="UP000472727">
    <property type="component" value="Unassembled WGS sequence"/>
</dbReference>
<evidence type="ECO:0000256" key="8">
    <source>
        <dbReference type="ARBA" id="ARBA00023180"/>
    </source>
</evidence>
<feature type="chain" id="PRO_5028917391" description="Mannan endo-1,6-alpha-mannosidase" evidence="13">
    <location>
        <begin position="23"/>
        <end position="497"/>
    </location>
</feature>
<dbReference type="InterPro" id="IPR005198">
    <property type="entry name" value="Glyco_hydro_76"/>
</dbReference>
<dbReference type="InterPro" id="IPR008928">
    <property type="entry name" value="6-hairpin_glycosidase_sf"/>
</dbReference>
<dbReference type="PIRSF" id="PIRSF016302">
    <property type="entry name" value="Man_a_manosd"/>
    <property type="match status" value="1"/>
</dbReference>
<evidence type="ECO:0000256" key="7">
    <source>
        <dbReference type="ARBA" id="ARBA00023136"/>
    </source>
</evidence>
<evidence type="ECO:0000256" key="9">
    <source>
        <dbReference type="ARBA" id="ARBA00023295"/>
    </source>
</evidence>
<keyword evidence="12" id="KW-1133">Transmembrane helix</keyword>
<evidence type="ECO:0000256" key="13">
    <source>
        <dbReference type="SAM" id="SignalP"/>
    </source>
</evidence>
<feature type="region of interest" description="Disordered" evidence="11">
    <location>
        <begin position="476"/>
        <end position="497"/>
    </location>
</feature>
<dbReference type="GO" id="GO:0016052">
    <property type="term" value="P:carbohydrate catabolic process"/>
    <property type="evidence" value="ECO:0007669"/>
    <property type="project" value="InterPro"/>
</dbReference>
<dbReference type="EC" id="3.2.1.101" evidence="4 10"/>
<evidence type="ECO:0000256" key="11">
    <source>
        <dbReference type="SAM" id="MobiDB-lite"/>
    </source>
</evidence>
<accession>A0A7C8QPM6</accession>
<dbReference type="Pfam" id="PF03663">
    <property type="entry name" value="Glyco_hydro_76"/>
    <property type="match status" value="1"/>
</dbReference>
<evidence type="ECO:0000256" key="10">
    <source>
        <dbReference type="PIRNR" id="PIRNR016302"/>
    </source>
</evidence>
<comment type="catalytic activity">
    <reaction evidence="1 10">
        <text>Random hydrolysis of (1-&gt;6)-alpha-D-mannosidic linkages in unbranched (1-&gt;6)-mannans.</text>
        <dbReference type="EC" id="3.2.1.101"/>
    </reaction>
</comment>
<keyword evidence="8" id="KW-0325">Glycoprotein</keyword>
<evidence type="ECO:0000256" key="1">
    <source>
        <dbReference type="ARBA" id="ARBA00001452"/>
    </source>
</evidence>
<evidence type="ECO:0000256" key="12">
    <source>
        <dbReference type="SAM" id="Phobius"/>
    </source>
</evidence>
<sequence length="497" mass="55664">MRLTTSILPTLSLLLLLQTTRAIDLDIDSFPSIKEAAAQVAKDLAGEFWDPTSYSGVPNGVGQYAWWQHGAILGAYVDYWHLTGDDTYNSNVTVGWLKGVSPSLDLLPKEHAFDIGNDDQGFWSIMSMDAVERVFPETDEQKKMGAGFLEITQTVHNTQDARWDNTTCGGGLRWQIVTIKGGYFYKNTISNGLYFQQSARLAKYTGNTSYADAAEMSYKWMRESNLIQDDYWINDGLDVNECTKLTTKRWTYNYGTIMAGCAAMYNFTTGSKRAYWKQELDNILNSTYATFIDAETGALKEIQCQESKTCDMDQRSFKAYLVRWMGYTAQVAPYTYDTIMMHLRKNAALAAATCIGEPHGTACGQKWNIGAQWDGYHGLGEQINAMEVIQNIIPYVRPNIGLIFNSNNGGTSRSNPGGKGNKKTMRNWRLILAAEYAKYALRNYEIKAADRFGGAVLTLLTLGLLAGMVVFVVSEPEAEEKSEEKSEERPRPRSVVE</sequence>
<evidence type="ECO:0000256" key="3">
    <source>
        <dbReference type="ARBA" id="ARBA00009699"/>
    </source>
</evidence>
<comment type="caution">
    <text evidence="14">The sequence shown here is derived from an EMBL/GenBank/DDBJ whole genome shotgun (WGS) entry which is preliminary data.</text>
</comment>
<dbReference type="GO" id="GO:0009272">
    <property type="term" value="P:fungal-type cell wall biogenesis"/>
    <property type="evidence" value="ECO:0007669"/>
    <property type="project" value="TreeGrafter"/>
</dbReference>
<dbReference type="InterPro" id="IPR014480">
    <property type="entry name" value="Mannan-1_6-alpha_mannosidase"/>
</dbReference>
<protein>
    <recommendedName>
        <fullName evidence="4 10">Mannan endo-1,6-alpha-mannosidase</fullName>
        <ecNumber evidence="4 10">3.2.1.101</ecNumber>
    </recommendedName>
</protein>
<comment type="subcellular location">
    <subcellularLocation>
        <location evidence="2">Endomembrane system</location>
    </subcellularLocation>
</comment>
<reference evidence="14 15" key="1">
    <citation type="submission" date="2019-06" db="EMBL/GenBank/DDBJ databases">
        <authorList>
            <person name="Palmer J.M."/>
        </authorList>
    </citation>
    <scope>NUCLEOTIDE SEQUENCE [LARGE SCALE GENOMIC DNA]</scope>
    <source>
        <strain evidence="14 15">TWF106</strain>
    </source>
</reference>
<proteinExistence type="inferred from homology"/>
<evidence type="ECO:0000313" key="15">
    <source>
        <dbReference type="Proteomes" id="UP000472727"/>
    </source>
</evidence>
<dbReference type="PANTHER" id="PTHR12145">
    <property type="entry name" value="MANNAN ENDO-1,6-ALPHA-MANNOSIDASE DCW1"/>
    <property type="match status" value="1"/>
</dbReference>
<evidence type="ECO:0000256" key="6">
    <source>
        <dbReference type="ARBA" id="ARBA00022801"/>
    </source>
</evidence>
<keyword evidence="6 10" id="KW-0378">Hydrolase</keyword>
<evidence type="ECO:0000256" key="5">
    <source>
        <dbReference type="ARBA" id="ARBA00022729"/>
    </source>
</evidence>
<dbReference type="AlphaFoldDB" id="A0A7C8QPM6"/>
<keyword evidence="5 13" id="KW-0732">Signal</keyword>
<dbReference type="EMBL" id="WIWS01000027">
    <property type="protein sequence ID" value="KAF3222074.1"/>
    <property type="molecule type" value="Genomic_DNA"/>
</dbReference>
<name>A0A7C8QPM6_ORBOL</name>
<dbReference type="FunFam" id="1.50.10.20:FF:000006">
    <property type="entry name" value="Mannan endo-1,6-alpha-mannosidase"/>
    <property type="match status" value="1"/>
</dbReference>
<dbReference type="PANTHER" id="PTHR12145:SF36">
    <property type="entry name" value="MANNAN ENDO-1,6-ALPHA-MANNOSIDASE DCW1"/>
    <property type="match status" value="1"/>
</dbReference>
<feature type="compositionally biased region" description="Basic and acidic residues" evidence="11">
    <location>
        <begin position="482"/>
        <end position="497"/>
    </location>
</feature>